<reference evidence="13" key="1">
    <citation type="submission" date="2016-10" db="EMBL/GenBank/DDBJ databases">
        <authorList>
            <person name="Varghese N."/>
            <person name="Submissions S."/>
        </authorList>
    </citation>
    <scope>NUCLEOTIDE SEQUENCE [LARGE SCALE GENOMIC DNA]</scope>
    <source>
        <strain evidence="13">CGMCC 1.9127</strain>
    </source>
</reference>
<dbReference type="UniPathway" id="UPA00252"/>
<evidence type="ECO:0000313" key="12">
    <source>
        <dbReference type="EMBL" id="SEL31682.1"/>
    </source>
</evidence>
<keyword evidence="4" id="KW-1003">Cell membrane</keyword>
<evidence type="ECO:0000256" key="8">
    <source>
        <dbReference type="ARBA" id="ARBA00023136"/>
    </source>
</evidence>
<evidence type="ECO:0000256" key="3">
    <source>
        <dbReference type="ARBA" id="ARBA00004744"/>
    </source>
</evidence>
<dbReference type="Gene3D" id="1.25.40.10">
    <property type="entry name" value="Tetratricopeptide repeat domain"/>
    <property type="match status" value="1"/>
</dbReference>
<dbReference type="STRING" id="641665.GCA_002104455_00724"/>
<dbReference type="RefSeq" id="WP_085285126.1">
    <property type="nucleotide sequence ID" value="NZ_FOBI01000009.1"/>
</dbReference>
<dbReference type="GO" id="GO:0042168">
    <property type="term" value="P:heme metabolic process"/>
    <property type="evidence" value="ECO:0007669"/>
    <property type="project" value="InterPro"/>
</dbReference>
<dbReference type="NCBIfam" id="TIGR00540">
    <property type="entry name" value="TPR_hemY_coli"/>
    <property type="match status" value="1"/>
</dbReference>
<feature type="domain" description="HemY N-terminal" evidence="11">
    <location>
        <begin position="26"/>
        <end position="131"/>
    </location>
</feature>
<dbReference type="InterPro" id="IPR011990">
    <property type="entry name" value="TPR-like_helical_dom_sf"/>
</dbReference>
<evidence type="ECO:0000256" key="5">
    <source>
        <dbReference type="ARBA" id="ARBA00022519"/>
    </source>
</evidence>
<keyword evidence="6 10" id="KW-0812">Transmembrane</keyword>
<evidence type="ECO:0000256" key="7">
    <source>
        <dbReference type="ARBA" id="ARBA00022989"/>
    </source>
</evidence>
<dbReference type="GO" id="GO:0006779">
    <property type="term" value="P:porphyrin-containing compound biosynthetic process"/>
    <property type="evidence" value="ECO:0007669"/>
    <property type="project" value="UniProtKB-KW"/>
</dbReference>
<evidence type="ECO:0000256" key="4">
    <source>
        <dbReference type="ARBA" id="ARBA00022475"/>
    </source>
</evidence>
<comment type="pathway">
    <text evidence="3">Porphyrin-containing compound metabolism; protoheme biosynthesis.</text>
</comment>
<evidence type="ECO:0000259" key="11">
    <source>
        <dbReference type="Pfam" id="PF07219"/>
    </source>
</evidence>
<evidence type="ECO:0000256" key="10">
    <source>
        <dbReference type="SAM" id="Phobius"/>
    </source>
</evidence>
<evidence type="ECO:0000313" key="13">
    <source>
        <dbReference type="Proteomes" id="UP000199297"/>
    </source>
</evidence>
<feature type="transmembrane region" description="Helical" evidence="10">
    <location>
        <begin position="39"/>
        <end position="59"/>
    </location>
</feature>
<evidence type="ECO:0000256" key="9">
    <source>
        <dbReference type="ARBA" id="ARBA00023244"/>
    </source>
</evidence>
<gene>
    <name evidence="12" type="ORF">SAMN05216262_10925</name>
</gene>
<keyword evidence="9" id="KW-0627">Porphyrin biosynthesis</keyword>
<proteinExistence type="predicted"/>
<keyword evidence="8 10" id="KW-0472">Membrane</keyword>
<dbReference type="SUPFAM" id="SSF48452">
    <property type="entry name" value="TPR-like"/>
    <property type="match status" value="1"/>
</dbReference>
<name>A0A1H7P7E0_9GAMM</name>
<evidence type="ECO:0000256" key="6">
    <source>
        <dbReference type="ARBA" id="ARBA00022692"/>
    </source>
</evidence>
<comment type="subcellular location">
    <subcellularLocation>
        <location evidence="2">Cell inner membrane</location>
        <topology evidence="2">Multi-pass membrane protein</topology>
    </subcellularLocation>
</comment>
<dbReference type="Proteomes" id="UP000199297">
    <property type="component" value="Unassembled WGS sequence"/>
</dbReference>
<dbReference type="AlphaFoldDB" id="A0A1H7P7E0"/>
<protein>
    <submittedName>
        <fullName evidence="12">HemY protein</fullName>
    </submittedName>
</protein>
<evidence type="ECO:0000256" key="1">
    <source>
        <dbReference type="ARBA" id="ARBA00002962"/>
    </source>
</evidence>
<organism evidence="12 13">
    <name type="scientific">Colwellia chukchiensis</name>
    <dbReference type="NCBI Taxonomy" id="641665"/>
    <lineage>
        <taxon>Bacteria</taxon>
        <taxon>Pseudomonadati</taxon>
        <taxon>Pseudomonadota</taxon>
        <taxon>Gammaproteobacteria</taxon>
        <taxon>Alteromonadales</taxon>
        <taxon>Colwelliaceae</taxon>
        <taxon>Colwellia</taxon>
    </lineage>
</organism>
<keyword evidence="13" id="KW-1185">Reference proteome</keyword>
<dbReference type="InterPro" id="IPR010817">
    <property type="entry name" value="HemY_N"/>
</dbReference>
<dbReference type="GO" id="GO:0005886">
    <property type="term" value="C:plasma membrane"/>
    <property type="evidence" value="ECO:0007669"/>
    <property type="project" value="UniProtKB-SubCell"/>
</dbReference>
<dbReference type="InterPro" id="IPR005254">
    <property type="entry name" value="Heme_biosyn_assoc_TPR_pro"/>
</dbReference>
<keyword evidence="7 10" id="KW-1133">Transmembrane helix</keyword>
<sequence length="395" mass="44286">MKRLLLLLVLFLAVVVLTPIIIGEKGYILVAIGDFAIESTVVAATIMLALCLLVLFTIIKLLRGGMQLSFATWNKVMFASQRRALGNFNKGIAAYVLGDYKQAEHLLAKSADASSLEHVAYLVAADAAHKQALKPNTEHYLTLLEQCPTTLKSTGIEAVIIKIKLLIEQKNYPQARTLIDNHHKHIGHDARLLSLEIELSLLEHRYPYVIKQLNSAQKQKSINTDTLTRWQQQAFYGAFTDIVKQQDSAELQAYWQQLPKKIKQTDTVLLTYCQVLAENNIHQPLVKLLVPVFKKGVAVNLIKATRTLPLNHVEPLMAAAQKHLHSQPHNALWLSLVAHFAMISKQWPLAEKAFNSLVSLAEPQYDKVDLLAFAQVLEQQGQIDKANQVLKKIHS</sequence>
<dbReference type="OrthoDB" id="7067577at2"/>
<comment type="function">
    <text evidence="1">Involved in a late step of protoheme IX synthesis.</text>
</comment>
<keyword evidence="5" id="KW-0997">Cell inner membrane</keyword>
<dbReference type="EMBL" id="FOBI01000009">
    <property type="protein sequence ID" value="SEL31682.1"/>
    <property type="molecule type" value="Genomic_DNA"/>
</dbReference>
<dbReference type="Pfam" id="PF07219">
    <property type="entry name" value="HemY_N"/>
    <property type="match status" value="1"/>
</dbReference>
<accession>A0A1H7P7E0</accession>
<evidence type="ECO:0000256" key="2">
    <source>
        <dbReference type="ARBA" id="ARBA00004429"/>
    </source>
</evidence>